<feature type="chain" id="PRO_5007511417" evidence="1">
    <location>
        <begin position="24"/>
        <end position="377"/>
    </location>
</feature>
<reference evidence="3" key="2">
    <citation type="submission" date="2016-04" db="EMBL/GenBank/DDBJ databases">
        <title>First Complete Genome Sequence of a Subdivision 6 Acidobacterium.</title>
        <authorList>
            <person name="Huang S."/>
            <person name="Vieira S."/>
            <person name="Bunk B."/>
            <person name="Riedel T."/>
            <person name="Sproeer C."/>
            <person name="Overmann J."/>
        </authorList>
    </citation>
    <scope>NUCLEOTIDE SEQUENCE [LARGE SCALE GENOMIC DNA]</scope>
    <source>
        <strain evidence="3">DSM 100886 HEG_-6_39</strain>
    </source>
</reference>
<dbReference type="KEGG" id="abac:LuPra_01176"/>
<gene>
    <name evidence="2" type="ORF">LuPra_01176</name>
</gene>
<dbReference type="EMBL" id="CP015136">
    <property type="protein sequence ID" value="AMY07988.1"/>
    <property type="molecule type" value="Genomic_DNA"/>
</dbReference>
<keyword evidence="1" id="KW-0732">Signal</keyword>
<evidence type="ECO:0000313" key="3">
    <source>
        <dbReference type="Proteomes" id="UP000076079"/>
    </source>
</evidence>
<accession>A0A143PIT0</accession>
<proteinExistence type="predicted"/>
<dbReference type="InterPro" id="IPR017853">
    <property type="entry name" value="GH"/>
</dbReference>
<organism evidence="2 3">
    <name type="scientific">Luteitalea pratensis</name>
    <dbReference type="NCBI Taxonomy" id="1855912"/>
    <lineage>
        <taxon>Bacteria</taxon>
        <taxon>Pseudomonadati</taxon>
        <taxon>Acidobacteriota</taxon>
        <taxon>Vicinamibacteria</taxon>
        <taxon>Vicinamibacterales</taxon>
        <taxon>Vicinamibacteraceae</taxon>
        <taxon>Luteitalea</taxon>
    </lineage>
</organism>
<dbReference type="AlphaFoldDB" id="A0A143PIT0"/>
<evidence type="ECO:0000256" key="1">
    <source>
        <dbReference type="SAM" id="SignalP"/>
    </source>
</evidence>
<dbReference type="PATRIC" id="fig|1813736.3.peg.1221"/>
<protein>
    <submittedName>
        <fullName evidence="2">Endo-beta-mannanase</fullName>
    </submittedName>
</protein>
<sequence precursor="true">MSIRHAALRLAMVVMLCAPAVSAAAAGRWTDQQAKDWYARQGFLVGANYVPASAINELEMWQAATFDPARIDLELGWAEAIGMNTMRVFLHDLAYQQDPDGFLRRLDQFLAIAQKHRIRPMLVLFDSVWDPFPAVGLQRPPRPGVHNSGWVQSPGKVALEDPAHWPRLETYVTAVVSRFKDDARVLAWDLWNEVDNMNDPAYGSLEPKNKGELVLALLPQVYAWARAAAASQPLTSGLWRGGDWSKLAELPAIDRLQLALSDVITFHSYDPPAQLEARIRQLQGYRRPIICTEYMARGNGSTFEGALPILKQHGVGAINWGLVQGKAQTHLPWDSWRRPYVDREPAVWFHEVFRNDGTPYDAKETALIKNLSAAPAR</sequence>
<reference evidence="2 3" key="1">
    <citation type="journal article" date="2016" name="Genome Announc.">
        <title>First Complete Genome Sequence of a Subdivision 6 Acidobacterium Strain.</title>
        <authorList>
            <person name="Huang S."/>
            <person name="Vieira S."/>
            <person name="Bunk B."/>
            <person name="Riedel T."/>
            <person name="Sproer C."/>
            <person name="Overmann J."/>
        </authorList>
    </citation>
    <scope>NUCLEOTIDE SEQUENCE [LARGE SCALE GENOMIC DNA]</scope>
    <source>
        <strain evidence="3">DSM 100886 HEG_-6_39</strain>
    </source>
</reference>
<dbReference type="STRING" id="1855912.LuPra_01176"/>
<feature type="signal peptide" evidence="1">
    <location>
        <begin position="1"/>
        <end position="23"/>
    </location>
</feature>
<dbReference type="SUPFAM" id="SSF51445">
    <property type="entry name" value="(Trans)glycosidases"/>
    <property type="match status" value="1"/>
</dbReference>
<keyword evidence="3" id="KW-1185">Reference proteome</keyword>
<dbReference type="RefSeq" id="WP_169812016.1">
    <property type="nucleotide sequence ID" value="NZ_CP015136.1"/>
</dbReference>
<name>A0A143PIT0_LUTPR</name>
<dbReference type="Proteomes" id="UP000076079">
    <property type="component" value="Chromosome"/>
</dbReference>
<dbReference type="Gene3D" id="3.20.20.80">
    <property type="entry name" value="Glycosidases"/>
    <property type="match status" value="1"/>
</dbReference>
<evidence type="ECO:0000313" key="2">
    <source>
        <dbReference type="EMBL" id="AMY07988.1"/>
    </source>
</evidence>